<keyword evidence="1" id="KW-0863">Zinc-finger</keyword>
<reference evidence="4 5" key="1">
    <citation type="submission" date="2024-04" db="EMBL/GenBank/DDBJ databases">
        <authorList>
            <consortium name="Genoscope - CEA"/>
            <person name="William W."/>
        </authorList>
    </citation>
    <scope>NUCLEOTIDE SEQUENCE [LARGE SCALE GENOMIC DNA]</scope>
</reference>
<feature type="compositionally biased region" description="Basic and acidic residues" evidence="2">
    <location>
        <begin position="421"/>
        <end position="438"/>
    </location>
</feature>
<feature type="compositionally biased region" description="Polar residues" evidence="2">
    <location>
        <begin position="7"/>
        <end position="18"/>
    </location>
</feature>
<dbReference type="Proteomes" id="UP001497497">
    <property type="component" value="Unassembled WGS sequence"/>
</dbReference>
<feature type="compositionally biased region" description="Polar residues" evidence="2">
    <location>
        <begin position="578"/>
        <end position="591"/>
    </location>
</feature>
<feature type="domain" description="C2H2-type" evidence="3">
    <location>
        <begin position="518"/>
        <end position="543"/>
    </location>
</feature>
<dbReference type="InterPro" id="IPR039946">
    <property type="entry name" value="ZN839"/>
</dbReference>
<proteinExistence type="predicted"/>
<accession>A0AAV2I6X1</accession>
<dbReference type="PROSITE" id="PS50157">
    <property type="entry name" value="ZINC_FINGER_C2H2_2"/>
    <property type="match status" value="1"/>
</dbReference>
<comment type="caution">
    <text evidence="4">The sequence shown here is derived from an EMBL/GenBank/DDBJ whole genome shotgun (WGS) entry which is preliminary data.</text>
</comment>
<evidence type="ECO:0000313" key="4">
    <source>
        <dbReference type="EMBL" id="CAL1541834.1"/>
    </source>
</evidence>
<evidence type="ECO:0000256" key="2">
    <source>
        <dbReference type="SAM" id="MobiDB-lite"/>
    </source>
</evidence>
<feature type="region of interest" description="Disordered" evidence="2">
    <location>
        <begin position="578"/>
        <end position="602"/>
    </location>
</feature>
<feature type="compositionally biased region" description="Polar residues" evidence="2">
    <location>
        <begin position="372"/>
        <end position="399"/>
    </location>
</feature>
<feature type="region of interest" description="Disordered" evidence="2">
    <location>
        <begin position="372"/>
        <end position="518"/>
    </location>
</feature>
<feature type="compositionally biased region" description="Basic and acidic residues" evidence="2">
    <location>
        <begin position="458"/>
        <end position="469"/>
    </location>
</feature>
<dbReference type="InterPro" id="IPR013087">
    <property type="entry name" value="Znf_C2H2_type"/>
</dbReference>
<protein>
    <recommendedName>
        <fullName evidence="3">C2H2-type domain-containing protein</fullName>
    </recommendedName>
</protein>
<keyword evidence="1" id="KW-0479">Metal-binding</keyword>
<feature type="compositionally biased region" description="Basic and acidic residues" evidence="2">
    <location>
        <begin position="483"/>
        <end position="495"/>
    </location>
</feature>
<evidence type="ECO:0000259" key="3">
    <source>
        <dbReference type="PROSITE" id="PS50157"/>
    </source>
</evidence>
<feature type="compositionally biased region" description="Basic residues" evidence="2">
    <location>
        <begin position="439"/>
        <end position="456"/>
    </location>
</feature>
<dbReference type="PANTHER" id="PTHR16116">
    <property type="entry name" value="ZINC FINGER PROTEIN 839"/>
    <property type="match status" value="1"/>
</dbReference>
<organism evidence="4 5">
    <name type="scientific">Lymnaea stagnalis</name>
    <name type="common">Great pond snail</name>
    <name type="synonym">Helix stagnalis</name>
    <dbReference type="NCBI Taxonomy" id="6523"/>
    <lineage>
        <taxon>Eukaryota</taxon>
        <taxon>Metazoa</taxon>
        <taxon>Spiralia</taxon>
        <taxon>Lophotrochozoa</taxon>
        <taxon>Mollusca</taxon>
        <taxon>Gastropoda</taxon>
        <taxon>Heterobranchia</taxon>
        <taxon>Euthyneura</taxon>
        <taxon>Panpulmonata</taxon>
        <taxon>Hygrophila</taxon>
        <taxon>Lymnaeoidea</taxon>
        <taxon>Lymnaeidae</taxon>
        <taxon>Lymnaea</taxon>
    </lineage>
</organism>
<feature type="region of interest" description="Disordered" evidence="2">
    <location>
        <begin position="1"/>
        <end position="24"/>
    </location>
</feature>
<dbReference type="PANTHER" id="PTHR16116:SF5">
    <property type="entry name" value="ZINC FINGER PROTEIN 839"/>
    <property type="match status" value="1"/>
</dbReference>
<dbReference type="InterPro" id="IPR031885">
    <property type="entry name" value="DUF4764"/>
</dbReference>
<keyword evidence="1" id="KW-0862">Zinc</keyword>
<keyword evidence="5" id="KW-1185">Reference proteome</keyword>
<dbReference type="Pfam" id="PF15961">
    <property type="entry name" value="DUF4764"/>
    <property type="match status" value="2"/>
</dbReference>
<feature type="region of interest" description="Disordered" evidence="2">
    <location>
        <begin position="215"/>
        <end position="236"/>
    </location>
</feature>
<gene>
    <name evidence="4" type="ORF">GSLYS_00015440001</name>
</gene>
<evidence type="ECO:0000313" key="5">
    <source>
        <dbReference type="Proteomes" id="UP001497497"/>
    </source>
</evidence>
<dbReference type="EMBL" id="CAXITT010000454">
    <property type="protein sequence ID" value="CAL1541834.1"/>
    <property type="molecule type" value="Genomic_DNA"/>
</dbReference>
<name>A0AAV2I6X1_LYMST</name>
<sequence>MAETDQETGLLNGTVTHSLSDDNGMVDTSHVQVEHDGMSEELLRQALAEVNAYDSVSLAEASDCSEVCDTGQDTADANSDLGVNQNNSTVSHLSTNADGVLVHNDDQLLNGGSESIFHNGSADGLMVNGGSDEVMDVEANDGTFTVNIGSLPEGRIISIPNDIMTRSVIIPRSQHDQLHQTLEGNDDVQLLQDETNSVQQIDSEYINENDSHLLQTNNNSQLTDSDNGSFTHPHSITVSASSGIQMSQEDLQSVIQQLAQQQALNAQKKQSPGNTLSSQETISFTLVSPSQQNARSPPLGSSQNPIRIIQQGNRYTPMQQLTPEQLQQIMQVVQQQHVSKNSQDNGGAVIFNPQTNTRIMYRVIYPSELHKSQNSSTQYQILRPSTASQEQQTGTSQQKRPYRKRKEISTLPVPSADDEEKEKNIADAPELSKEEKEERKKHRPRTRSGRVSKPPKHMVQDYKHIHVLDWDEDYDDSDGGYSDFKHSDEEKSKQEGEDESLQSPELFPALGAGRPRNHKCQTCEKSYIGQAGLNRHYRLNPDHCINPSENGSISSIHNGSIDGDDSKGNNQIIENYSEDSNTQDSLNSLGATSPVVRRGRGRGSYRGRWAHLKHNAQIRRKNKLKELMKHCTDEDLMEVVLPRLVNSISLWEYLMMKSEKGGTRPQIDVIYREFETLRHHVKKACADYMHPMSQEELEDDNLQCKMIKVADKSLALCLDLEPVTYMVREMPPGDSNSFSSLHNKLSAAAIATPSNNSIPYTGKDAAERVDVKPLVSQHPVEQGENPAKKPRISQFSCPNLGKNLHTTSPLPVISNTFTVTAQLPLLTEENGHYARSDSSLSSISSLSASSATSPQSQPVHIRVASSNVTSSTIPALSSQSFTSSSSKLISTPTTSSGRSPFVHIACPTTKTQTVSYILADPKGQAAPGVRGVKTQPVPVFINQPAGAGSQMLPSFIMSTSGSLTGLQQKYIVATPRSQPGTPPVVLSTANVQQAGTTTMLVTTASPTSGHRVIVRQPPPPHVHQTRIIIPSPSKAQTAAEASAFTPTTVSSGSNNSRSLLNTLKPTEVKVSRQLFHDTTSANAPTVTTINGRSNIKTNNIVGQEVHGVFQQLPARTTSISSSAIIIGNGTDGGSRPTKLVSARTLVTPPSGQQFITSPNKAVGGVQVSISDGDMDDIEVLGSMEFPDDLGTMNTSSDSLNCSLSAGSQSVVNDMAATSSVSEMESFTVTQAADSVSNLVDMTGVTADSQFGLIHNGNINGLDALTYMNGSSSEFPTSSSVCLKIKDSSINSNSPLTFSVSTSPSTYASSVSDFINISKPSSMVFTSALKEGVPRLQTSYCMDSNTTSQEFKPDTSSITMADITSLQFGDQGVTSGHLNGNSILQSDDQQEDTINMLSDQLTSSDPQEADIQFLDSREAVTADGLIEEEENQLLLSEGSSIYQTEDGTVIIQSANGNTYQLQGTQGFSLETVQALLSGTLDQLSLGDGAGDNVQTDVQML</sequence>
<dbReference type="GO" id="GO:0008270">
    <property type="term" value="F:zinc ion binding"/>
    <property type="evidence" value="ECO:0007669"/>
    <property type="project" value="UniProtKB-KW"/>
</dbReference>
<evidence type="ECO:0000256" key="1">
    <source>
        <dbReference type="PROSITE-ProRule" id="PRU00042"/>
    </source>
</evidence>